<feature type="transmembrane region" description="Helical" evidence="1">
    <location>
        <begin position="60"/>
        <end position="78"/>
    </location>
</feature>
<keyword evidence="1" id="KW-0472">Membrane</keyword>
<accession>A0A6B1IR23</accession>
<comment type="caution">
    <text evidence="2">The sequence shown here is derived from an EMBL/GenBank/DDBJ whole genome shotgun (WGS) entry which is preliminary data.</text>
</comment>
<evidence type="ECO:0000313" key="3">
    <source>
        <dbReference type="Proteomes" id="UP000452321"/>
    </source>
</evidence>
<reference evidence="2 3" key="1">
    <citation type="submission" date="2019-11" db="EMBL/GenBank/DDBJ databases">
        <title>Genome sequences of 17 halophilic strains isolated from different environments.</title>
        <authorList>
            <person name="Furrow R.E."/>
        </authorList>
    </citation>
    <scope>NUCLEOTIDE SEQUENCE [LARGE SCALE GENOMIC DNA]</scope>
    <source>
        <strain evidence="2 3">22502_06_Cabo</strain>
    </source>
</reference>
<feature type="transmembrane region" description="Helical" evidence="1">
    <location>
        <begin position="90"/>
        <end position="106"/>
    </location>
</feature>
<evidence type="ECO:0000313" key="2">
    <source>
        <dbReference type="EMBL" id="MYL68884.1"/>
    </source>
</evidence>
<sequence length="117" mass="11737">MVNAVRAVGAAGECLGGVLLAVSAAADAEVRTVPLAVGFAAGFLYRHARAVAGCRRFRSGPGLGLGIALAWTAIGVAVDRSVDGPGARRAFAAGLGLGSAGYWLAWRGERSERAGEG</sequence>
<evidence type="ECO:0000256" key="1">
    <source>
        <dbReference type="SAM" id="Phobius"/>
    </source>
</evidence>
<dbReference type="RefSeq" id="WP_159359081.1">
    <property type="nucleotide sequence ID" value="NZ_WMFC01000024.1"/>
</dbReference>
<dbReference type="Proteomes" id="UP000452321">
    <property type="component" value="Unassembled WGS sequence"/>
</dbReference>
<organism evidence="2 3">
    <name type="scientific">Halorubrum distributum</name>
    <dbReference type="NCBI Taxonomy" id="29283"/>
    <lineage>
        <taxon>Archaea</taxon>
        <taxon>Methanobacteriati</taxon>
        <taxon>Methanobacteriota</taxon>
        <taxon>Stenosarchaea group</taxon>
        <taxon>Halobacteria</taxon>
        <taxon>Halobacteriales</taxon>
        <taxon>Haloferacaceae</taxon>
        <taxon>Halorubrum</taxon>
        <taxon>Halorubrum distributum group</taxon>
    </lineage>
</organism>
<keyword evidence="1" id="KW-1133">Transmembrane helix</keyword>
<keyword evidence="1" id="KW-0812">Transmembrane</keyword>
<proteinExistence type="predicted"/>
<gene>
    <name evidence="2" type="ORF">GLW30_14240</name>
</gene>
<protein>
    <submittedName>
        <fullName evidence="2">Uncharacterized protein</fullName>
    </submittedName>
</protein>
<dbReference type="EMBL" id="WMFC01000024">
    <property type="protein sequence ID" value="MYL68884.1"/>
    <property type="molecule type" value="Genomic_DNA"/>
</dbReference>
<name>A0A6B1IR23_9EURY</name>
<dbReference type="AlphaFoldDB" id="A0A6B1IR23"/>